<dbReference type="RefSeq" id="WP_200174432.1">
    <property type="nucleotide sequence ID" value="NZ_BAABKQ010000001.1"/>
</dbReference>
<dbReference type="PANTHER" id="PTHR13789">
    <property type="entry name" value="MONOOXYGENASE"/>
    <property type="match status" value="1"/>
</dbReference>
<dbReference type="PANTHER" id="PTHR13789:SF309">
    <property type="entry name" value="PUTATIVE (AFU_ORTHOLOGUE AFUA_6G14510)-RELATED"/>
    <property type="match status" value="1"/>
</dbReference>
<feature type="domain" description="FAD-binding" evidence="3">
    <location>
        <begin position="3"/>
        <end position="328"/>
    </location>
</feature>
<reference evidence="5" key="1">
    <citation type="journal article" date="2019" name="Int. J. Syst. Evol. Microbiol.">
        <title>The Global Catalogue of Microorganisms (GCM) 10K type strain sequencing project: providing services to taxonomists for standard genome sequencing and annotation.</title>
        <authorList>
            <consortium name="The Broad Institute Genomics Platform"/>
            <consortium name="The Broad Institute Genome Sequencing Center for Infectious Disease"/>
            <person name="Wu L."/>
            <person name="Ma J."/>
        </authorList>
    </citation>
    <scope>NUCLEOTIDE SEQUENCE [LARGE SCALE GENOMIC DNA]</scope>
    <source>
        <strain evidence="5">JCM 18542</strain>
    </source>
</reference>
<dbReference type="Gene3D" id="3.50.50.60">
    <property type="entry name" value="FAD/NAD(P)-binding domain"/>
    <property type="match status" value="1"/>
</dbReference>
<organism evidence="4 5">
    <name type="scientific">Tomitella cavernea</name>
    <dbReference type="NCBI Taxonomy" id="1387982"/>
    <lineage>
        <taxon>Bacteria</taxon>
        <taxon>Bacillati</taxon>
        <taxon>Actinomycetota</taxon>
        <taxon>Actinomycetes</taxon>
        <taxon>Mycobacteriales</taxon>
        <taxon>Tomitella</taxon>
    </lineage>
</organism>
<dbReference type="InterPro" id="IPR002938">
    <property type="entry name" value="FAD-bd"/>
</dbReference>
<gene>
    <name evidence="4" type="ORF">GCM10023353_20140</name>
</gene>
<dbReference type="InterPro" id="IPR050493">
    <property type="entry name" value="FAD-dep_Monooxygenase_BioMet"/>
</dbReference>
<dbReference type="SUPFAM" id="SSF51905">
    <property type="entry name" value="FAD/NAD(P)-binding domain"/>
    <property type="match status" value="1"/>
</dbReference>
<keyword evidence="2" id="KW-0503">Monooxygenase</keyword>
<name>A0ABP9CUE8_9ACTN</name>
<dbReference type="PRINTS" id="PR00420">
    <property type="entry name" value="RNGMNOXGNASE"/>
</dbReference>
<comment type="caution">
    <text evidence="4">The sequence shown here is derived from an EMBL/GenBank/DDBJ whole genome shotgun (WGS) entry which is preliminary data.</text>
</comment>
<evidence type="ECO:0000259" key="3">
    <source>
        <dbReference type="Pfam" id="PF01494"/>
    </source>
</evidence>
<dbReference type="InterPro" id="IPR036188">
    <property type="entry name" value="FAD/NAD-bd_sf"/>
</dbReference>
<evidence type="ECO:0000256" key="2">
    <source>
        <dbReference type="ARBA" id="ARBA00023033"/>
    </source>
</evidence>
<proteinExistence type="predicted"/>
<dbReference type="Pfam" id="PF01494">
    <property type="entry name" value="FAD_binding_3"/>
    <property type="match status" value="1"/>
</dbReference>
<evidence type="ECO:0000256" key="1">
    <source>
        <dbReference type="ARBA" id="ARBA00023002"/>
    </source>
</evidence>
<keyword evidence="5" id="KW-1185">Reference proteome</keyword>
<protein>
    <submittedName>
        <fullName evidence="4">FAD-dependent oxidoreductase</fullName>
    </submittedName>
</protein>
<sequence length="382" mass="39856">MRIGIIGAGIGGLVAAAGLQADGHDVTVFERRDAPGAIGAGLTLFANAFAALDAIGLGDTVRAVGADPLGRMRSGQRRPSGRWLVSVPPGSGPAVRSLHRAELHSALLGHLAEGTVRAGCTARAHPGGEPVVTVDGTSARFDLVVAADGVRSAARGAWGLDRGVRYAGYTAWRGVTTSRRHFAVEAGETWGAGARFGIVPLPDDRFYWFAVLTATEGTDFGDEPAVLRQRFGGWHAPIPALLDATPASGLLRHDIYDLAALPPSCVAGRGVLLGDAAHAMTPDLGQGAGQAIEDAATLALLLRGAGPLDAALNEYDRLRRRRARKLWRGSRLAGRLAQASSPVAVAARDVLMRAMPPGAAVRASARVARWQEPQQVFPGESR</sequence>
<dbReference type="Proteomes" id="UP001500839">
    <property type="component" value="Unassembled WGS sequence"/>
</dbReference>
<evidence type="ECO:0000313" key="5">
    <source>
        <dbReference type="Proteomes" id="UP001500839"/>
    </source>
</evidence>
<dbReference type="EMBL" id="BAABKQ010000001">
    <property type="protein sequence ID" value="GAA4814736.1"/>
    <property type="molecule type" value="Genomic_DNA"/>
</dbReference>
<evidence type="ECO:0000313" key="4">
    <source>
        <dbReference type="EMBL" id="GAA4814736.1"/>
    </source>
</evidence>
<accession>A0ABP9CUE8</accession>
<keyword evidence="1" id="KW-0560">Oxidoreductase</keyword>